<dbReference type="InterPro" id="IPR012338">
    <property type="entry name" value="Beta-lactam/transpept-like"/>
</dbReference>
<dbReference type="PRINTS" id="PR00725">
    <property type="entry name" value="DADACBPTASE1"/>
</dbReference>
<keyword evidence="7 14" id="KW-0732">Signal</keyword>
<evidence type="ECO:0000256" key="7">
    <source>
        <dbReference type="ARBA" id="ARBA00022729"/>
    </source>
</evidence>
<keyword evidence="17" id="KW-1185">Reference proteome</keyword>
<evidence type="ECO:0000256" key="14">
    <source>
        <dbReference type="SAM" id="SignalP"/>
    </source>
</evidence>
<dbReference type="Pfam" id="PF00768">
    <property type="entry name" value="Peptidase_S11"/>
    <property type="match status" value="1"/>
</dbReference>
<dbReference type="PANTHER" id="PTHR21581">
    <property type="entry name" value="D-ALANYL-D-ALANINE CARBOXYPEPTIDASE"/>
    <property type="match status" value="1"/>
</dbReference>
<evidence type="ECO:0000256" key="11">
    <source>
        <dbReference type="ARBA" id="ARBA00023316"/>
    </source>
</evidence>
<comment type="similarity">
    <text evidence="3 13">Belongs to the peptidase S11 family.</text>
</comment>
<reference evidence="16 17" key="1">
    <citation type="journal article" date="2014" name="Int. J. Syst. Evol. Microbiol.">
        <title>Listeria floridensis sp. nov., Listeria aquatica sp. nov., Listeria cornellensis sp. nov., Listeria riparia sp. nov. and Listeria grandensis sp. nov., from agricultural and natural environments.</title>
        <authorList>
            <person name="den Bakker H.C."/>
            <person name="Warchocki S."/>
            <person name="Wright E.M."/>
            <person name="Allred A.F."/>
            <person name="Ahlstrom C."/>
            <person name="Manuel C.S."/>
            <person name="Stasiewicz M.J."/>
            <person name="Burrell A."/>
            <person name="Roof S."/>
            <person name="Strawn L."/>
            <person name="Fortes E.D."/>
            <person name="Nightingale K.K."/>
            <person name="Kephart D."/>
            <person name="Wiedmann M."/>
        </authorList>
    </citation>
    <scope>NUCLEOTIDE SEQUENCE [LARGE SCALE GENOMIC DNA]</scope>
    <source>
        <strain evidence="16 17">FSL S10-1187</strain>
    </source>
</reference>
<evidence type="ECO:0000256" key="5">
    <source>
        <dbReference type="ARBA" id="ARBA00022645"/>
    </source>
</evidence>
<comment type="catalytic activity">
    <reaction evidence="12">
        <text>Preferential cleavage: (Ac)2-L-Lys-D-Ala-|-D-Ala. Also transpeptidation of peptidyl-alanyl moieties that are N-acyl substituents of D-alanine.</text>
        <dbReference type="EC" id="3.4.16.4"/>
    </reaction>
</comment>
<proteinExistence type="inferred from homology"/>
<keyword evidence="8" id="KW-0378">Hydrolase</keyword>
<evidence type="ECO:0000256" key="1">
    <source>
        <dbReference type="ARBA" id="ARBA00003217"/>
    </source>
</evidence>
<evidence type="ECO:0000256" key="3">
    <source>
        <dbReference type="ARBA" id="ARBA00007164"/>
    </source>
</evidence>
<comment type="pathway">
    <text evidence="2">Cell wall biogenesis; peptidoglycan biosynthesis.</text>
</comment>
<organism evidence="16 17">
    <name type="scientific">Listeria floridensis FSL S10-1187</name>
    <dbReference type="NCBI Taxonomy" id="1265817"/>
    <lineage>
        <taxon>Bacteria</taxon>
        <taxon>Bacillati</taxon>
        <taxon>Bacillota</taxon>
        <taxon>Bacilli</taxon>
        <taxon>Bacillales</taxon>
        <taxon>Listeriaceae</taxon>
        <taxon>Listeria</taxon>
    </lineage>
</organism>
<evidence type="ECO:0000256" key="12">
    <source>
        <dbReference type="ARBA" id="ARBA00034000"/>
    </source>
</evidence>
<dbReference type="EC" id="3.4.16.4" evidence="4"/>
<dbReference type="InterPro" id="IPR001967">
    <property type="entry name" value="Peptidase_S11_N"/>
</dbReference>
<name>A0ABN0REW7_9LIST</name>
<dbReference type="EMBL" id="AODF01000016">
    <property type="protein sequence ID" value="EUJ31675.1"/>
    <property type="molecule type" value="Genomic_DNA"/>
</dbReference>
<evidence type="ECO:0000256" key="10">
    <source>
        <dbReference type="ARBA" id="ARBA00022984"/>
    </source>
</evidence>
<dbReference type="Gene3D" id="3.40.710.10">
    <property type="entry name" value="DD-peptidase/beta-lactamase superfamily"/>
    <property type="match status" value="1"/>
</dbReference>
<keyword evidence="11" id="KW-0961">Cell wall biogenesis/degradation</keyword>
<dbReference type="PANTHER" id="PTHR21581:SF11">
    <property type="entry name" value="D-ALANYL-D-ALANINE CARBOXYPEPTIDASE DACA"/>
    <property type="match status" value="1"/>
</dbReference>
<dbReference type="SMART" id="SM00936">
    <property type="entry name" value="PBP5_C"/>
    <property type="match status" value="1"/>
</dbReference>
<dbReference type="SUPFAM" id="SSF56601">
    <property type="entry name" value="beta-lactamase/transpeptidase-like"/>
    <property type="match status" value="1"/>
</dbReference>
<dbReference type="InterPro" id="IPR018044">
    <property type="entry name" value="Peptidase_S11"/>
</dbReference>
<dbReference type="RefSeq" id="WP_036097356.1">
    <property type="nucleotide sequence ID" value="NZ_AODF01000016.1"/>
</dbReference>
<evidence type="ECO:0000256" key="9">
    <source>
        <dbReference type="ARBA" id="ARBA00022960"/>
    </source>
</evidence>
<dbReference type="Gene3D" id="2.60.410.10">
    <property type="entry name" value="D-Ala-D-Ala carboxypeptidase, C-terminal domain"/>
    <property type="match status" value="1"/>
</dbReference>
<protein>
    <recommendedName>
        <fullName evidence="4">serine-type D-Ala-D-Ala carboxypeptidase</fullName>
        <ecNumber evidence="4">3.4.16.4</ecNumber>
    </recommendedName>
</protein>
<evidence type="ECO:0000256" key="13">
    <source>
        <dbReference type="RuleBase" id="RU004016"/>
    </source>
</evidence>
<gene>
    <name evidence="16" type="ORF">MFLO_08687</name>
</gene>
<feature type="chain" id="PRO_5046136910" description="serine-type D-Ala-D-Ala carboxypeptidase" evidence="14">
    <location>
        <begin position="32"/>
        <end position="446"/>
    </location>
</feature>
<dbReference type="Proteomes" id="UP000019249">
    <property type="component" value="Unassembled WGS sequence"/>
</dbReference>
<comment type="caution">
    <text evidence="16">The sequence shown here is derived from an EMBL/GenBank/DDBJ whole genome shotgun (WGS) entry which is preliminary data.</text>
</comment>
<dbReference type="InterPro" id="IPR012907">
    <property type="entry name" value="Peptidase_S11_C"/>
</dbReference>
<comment type="function">
    <text evidence="1">Removes C-terminal D-alanyl residues from sugar-peptide cell wall precursors.</text>
</comment>
<evidence type="ECO:0000313" key="17">
    <source>
        <dbReference type="Proteomes" id="UP000019249"/>
    </source>
</evidence>
<evidence type="ECO:0000256" key="2">
    <source>
        <dbReference type="ARBA" id="ARBA00004752"/>
    </source>
</evidence>
<feature type="signal peptide" evidence="14">
    <location>
        <begin position="1"/>
        <end position="31"/>
    </location>
</feature>
<evidence type="ECO:0000259" key="15">
    <source>
        <dbReference type="SMART" id="SM00936"/>
    </source>
</evidence>
<evidence type="ECO:0000256" key="8">
    <source>
        <dbReference type="ARBA" id="ARBA00022801"/>
    </source>
</evidence>
<evidence type="ECO:0000256" key="6">
    <source>
        <dbReference type="ARBA" id="ARBA00022670"/>
    </source>
</evidence>
<keyword evidence="10" id="KW-0573">Peptidoglycan synthesis</keyword>
<keyword evidence="9" id="KW-0133">Cell shape</keyword>
<sequence length="446" mass="47478">MNKVFKKIGAAFLAGALAISSLVAVPNQALAADAPNVNASAAIAIEESTGKILYAKDADKLLGIASMTKMMDEYILLQEIKAKKINWTDKVTISEYAHKISQDTSLSNVPLKLGEEYTVEELYEAMAIYSANGAAIALSEKLAGSEGKFVELMNKKAKELKLGEFRFVNSTGLNNSDLKGMQQVGDKNAENQMTAKGMAKLAQHLIQDYPEVLKTASITKKDFRPGTSDRIAMSNWNWLLPGLIYGREGVDGLKTGTTDYAGMCLTSTATQNGMRVITVVLHANGGKGSGQHNSARFDETNKMLDYAFGNFKLAEVQQKGSKIAKPKTADVSGGKEESVPLTAGQNVTLVVPNAAGKPNLETKVTLKNKTVEAPVKKGDKLGTMTVTLKGGDSLGYVDGKNVETVAVTAGADVEESGIMSRAAKAVGGFFKGIGNYVVDGVKGWFN</sequence>
<dbReference type="InterPro" id="IPR037167">
    <property type="entry name" value="Peptidase_S11_C_sf"/>
</dbReference>
<accession>A0ABN0REW7</accession>
<dbReference type="InterPro" id="IPR015956">
    <property type="entry name" value="Peniciliin-bd_prot_C_sf"/>
</dbReference>
<keyword evidence="5 16" id="KW-0121">Carboxypeptidase</keyword>
<keyword evidence="6" id="KW-0645">Protease</keyword>
<evidence type="ECO:0000256" key="4">
    <source>
        <dbReference type="ARBA" id="ARBA00012448"/>
    </source>
</evidence>
<dbReference type="Pfam" id="PF07943">
    <property type="entry name" value="PBP5_C"/>
    <property type="match status" value="1"/>
</dbReference>
<evidence type="ECO:0000313" key="16">
    <source>
        <dbReference type="EMBL" id="EUJ31675.1"/>
    </source>
</evidence>
<dbReference type="SUPFAM" id="SSF69189">
    <property type="entry name" value="Penicillin-binding protein associated domain"/>
    <property type="match status" value="1"/>
</dbReference>
<dbReference type="GO" id="GO:0004180">
    <property type="term" value="F:carboxypeptidase activity"/>
    <property type="evidence" value="ECO:0007669"/>
    <property type="project" value="UniProtKB-KW"/>
</dbReference>
<feature type="domain" description="Peptidase S11 D-Ala-D-Ala carboxypeptidase A C-terminal" evidence="15">
    <location>
        <begin position="311"/>
        <end position="415"/>
    </location>
</feature>